<dbReference type="GO" id="GO:0005524">
    <property type="term" value="F:ATP binding"/>
    <property type="evidence" value="ECO:0007669"/>
    <property type="project" value="UniProtKB-KW"/>
</dbReference>
<dbReference type="GO" id="GO:0043138">
    <property type="term" value="F:3'-5' DNA helicase activity"/>
    <property type="evidence" value="ECO:0007669"/>
    <property type="project" value="UniProtKB-EC"/>
</dbReference>
<keyword evidence="14" id="KW-0413">Isomerase</keyword>
<dbReference type="GO" id="GO:0006281">
    <property type="term" value="P:DNA repair"/>
    <property type="evidence" value="ECO:0007669"/>
    <property type="project" value="UniProtKB-KW"/>
</dbReference>
<evidence type="ECO:0000259" key="26">
    <source>
        <dbReference type="PROSITE" id="PS51194"/>
    </source>
</evidence>
<evidence type="ECO:0000256" key="5">
    <source>
        <dbReference type="ARBA" id="ARBA00022723"/>
    </source>
</evidence>
<evidence type="ECO:0000256" key="22">
    <source>
        <dbReference type="ARBA" id="ARBA00076271"/>
    </source>
</evidence>
<feature type="region of interest" description="Disordered" evidence="23">
    <location>
        <begin position="201"/>
        <end position="221"/>
    </location>
</feature>
<evidence type="ECO:0000256" key="8">
    <source>
        <dbReference type="ARBA" id="ARBA00022801"/>
    </source>
</evidence>
<evidence type="ECO:0000256" key="21">
    <source>
        <dbReference type="ARBA" id="ARBA00076065"/>
    </source>
</evidence>
<dbReference type="SMART" id="SM00487">
    <property type="entry name" value="DEXDc"/>
    <property type="match status" value="1"/>
</dbReference>
<dbReference type="SMART" id="SM00956">
    <property type="entry name" value="RQC"/>
    <property type="match status" value="1"/>
</dbReference>
<dbReference type="InterPro" id="IPR027417">
    <property type="entry name" value="P-loop_NTPase"/>
</dbReference>
<keyword evidence="11" id="KW-0067">ATP-binding</keyword>
<dbReference type="PROSITE" id="PS51192">
    <property type="entry name" value="HELICASE_ATP_BIND_1"/>
    <property type="match status" value="1"/>
</dbReference>
<dbReference type="InterPro" id="IPR036388">
    <property type="entry name" value="WH-like_DNA-bd_sf"/>
</dbReference>
<gene>
    <name evidence="27" type="ORF">ABEB36_007418</name>
</gene>
<feature type="region of interest" description="Disordered" evidence="23">
    <location>
        <begin position="91"/>
        <end position="138"/>
    </location>
</feature>
<comment type="caution">
    <text evidence="27">The sequence shown here is derived from an EMBL/GenBank/DDBJ whole genome shotgun (WGS) entry which is preliminary data.</text>
</comment>
<feature type="domain" description="HRDC" evidence="24">
    <location>
        <begin position="997"/>
        <end position="1077"/>
    </location>
</feature>
<evidence type="ECO:0000256" key="20">
    <source>
        <dbReference type="ARBA" id="ARBA00073450"/>
    </source>
</evidence>
<dbReference type="GO" id="GO:0006260">
    <property type="term" value="P:DNA replication"/>
    <property type="evidence" value="ECO:0007669"/>
    <property type="project" value="UniProtKB-KW"/>
</dbReference>
<dbReference type="InterPro" id="IPR002464">
    <property type="entry name" value="DNA/RNA_helicase_DEAH_CS"/>
</dbReference>
<dbReference type="GO" id="GO:0046872">
    <property type="term" value="F:metal ion binding"/>
    <property type="evidence" value="ECO:0007669"/>
    <property type="project" value="UniProtKB-KW"/>
</dbReference>
<keyword evidence="6" id="KW-0547">Nucleotide-binding</keyword>
<feature type="compositionally biased region" description="Polar residues" evidence="23">
    <location>
        <begin position="120"/>
        <end position="130"/>
    </location>
</feature>
<dbReference type="Pfam" id="PF16124">
    <property type="entry name" value="RecQ_Zn_bind"/>
    <property type="match status" value="1"/>
</dbReference>
<organism evidence="27 28">
    <name type="scientific">Hypothenemus hampei</name>
    <name type="common">Coffee berry borer</name>
    <dbReference type="NCBI Taxonomy" id="57062"/>
    <lineage>
        <taxon>Eukaryota</taxon>
        <taxon>Metazoa</taxon>
        <taxon>Ecdysozoa</taxon>
        <taxon>Arthropoda</taxon>
        <taxon>Hexapoda</taxon>
        <taxon>Insecta</taxon>
        <taxon>Pterygota</taxon>
        <taxon>Neoptera</taxon>
        <taxon>Endopterygota</taxon>
        <taxon>Coleoptera</taxon>
        <taxon>Polyphaga</taxon>
        <taxon>Cucujiformia</taxon>
        <taxon>Curculionidae</taxon>
        <taxon>Scolytinae</taxon>
        <taxon>Hypothenemus</taxon>
    </lineage>
</organism>
<keyword evidence="12" id="KW-0238">DNA-binding</keyword>
<dbReference type="InterPro" id="IPR010997">
    <property type="entry name" value="HRDC-like_sf"/>
</dbReference>
<dbReference type="PROSITE" id="PS50967">
    <property type="entry name" value="HRDC"/>
    <property type="match status" value="1"/>
</dbReference>
<comment type="cofactor">
    <cofactor evidence="1">
        <name>Zn(2+)</name>
        <dbReference type="ChEBI" id="CHEBI:29105"/>
    </cofactor>
</comment>
<dbReference type="InterPro" id="IPR044876">
    <property type="entry name" value="HRDC_dom_sf"/>
</dbReference>
<comment type="catalytic activity">
    <reaction evidence="16">
        <text>Couples ATP hydrolysis with the unwinding of duplex DNA by translocating in the 3'-5' direction.</text>
        <dbReference type="EC" id="5.6.2.4"/>
    </reaction>
</comment>
<keyword evidence="13" id="KW-0234">DNA repair</keyword>
<dbReference type="InterPro" id="IPR002121">
    <property type="entry name" value="HRDC_dom"/>
</dbReference>
<evidence type="ECO:0000256" key="11">
    <source>
        <dbReference type="ARBA" id="ARBA00022840"/>
    </source>
</evidence>
<feature type="compositionally biased region" description="Low complexity" evidence="23">
    <location>
        <begin position="283"/>
        <end position="297"/>
    </location>
</feature>
<dbReference type="InterPro" id="IPR014001">
    <property type="entry name" value="Helicase_ATP-bd"/>
</dbReference>
<feature type="compositionally biased region" description="Polar residues" evidence="23">
    <location>
        <begin position="298"/>
        <end position="318"/>
    </location>
</feature>
<evidence type="ECO:0000256" key="18">
    <source>
        <dbReference type="ARBA" id="ARBA00044542"/>
    </source>
</evidence>
<dbReference type="InterPro" id="IPR001650">
    <property type="entry name" value="Helicase_C-like"/>
</dbReference>
<sequence length="1160" mass="131659">MDDAFIEFYRNKDLTKIKKFDFKKAKAAKAAQAANKSDVPVKNNIEPLCPITRNPANNEVILLQNSNNIPKNREPDSILDVLYKKTGCNGKSNEQDAKTKCKSPQHLPLSLKDNTHSRSEVSPSLLSGTNRKSENVSRYFSKTDAEQIKTIGEKSPFQKLLQLKNIREKSIKAKALGTSMRCDPDFEGVVDLTKSTETISVRSSEEQNKKNSGSVNNACPKPRFQFKKKISETDFTNQLNVQTNNNSDSFVTNAEDMGTPKSRISITSPVLQPKKFVFKKNPLHSSSSSSPSSSNLSQTDFNNKIKNGLTSSTPSLNISDADYMDDEEFERRFGNLPEVFDHSESVQQINEPLNGTEISRINLKELEVKGRPESKLQNKSRNCEIDDETKILLNEISNIDWETNEFPEQPVSSGFKDRDDDSEEFKGEYEHSDILMEMLHQKFGLSSFRPQQREVINASLTQHDCFVLMPTGGGKSLCYQLPAVLMPGVTIVISPLRALISDQVDKLNALDISSAHLCADVSKQDSNQIYLKLSMKEPGIKLLYLTPEKITASRIIIETLNGLYKRGKLARFVIDEVHCLSQWGHDFRPDYKQLGMLRTNYPEVPIICLTATATKQVENDVINILHLRNVKRFIRSFNRPNIKYQVINKKGKATDDIANLIKSKFAKKSGIVYCLSRGDCDKLADDFIQLNIKAKPYHAGMNDKVREVIQREWMQDRFHVIVATIAFGMGIDKPDVRFVIHNSIPKSVEAFYQESGRGGRDGEISYSYLFYSYGDVTRLRKLMQMDRKQSKKTLEAHYENLKQMVSFAENLVDCRRYLQLIHLGEHFDRRICIANKATTCDNCENIDKYSTKDVTKEAKELCTIVKDLSGNENITMLHVVDVYKGAKVKKVLDRRHDKHSYYGAGASLNRNDVQRILKELLLKHILNDFCTYTGEFPVVYITTEPNTRKTEVVATAPRNSTGWIDNSGASTSKEIVRHSVQKQNIAKLQAVRKLQQEDLKVRCHEALLEECRRLAMERNLTLSSVMNLAAIRDMGERLPSSKEEMMKIQHVTTANYTKYGEYFLKITKEFREKYDALQPLTVLPNEKNDEINENEESEFRSSSSHSNRAQKNGGVKRKSAWGFKKDGLKRKKGSASKKSGSGWKGKSKSGKIALMPVHIK</sequence>
<dbReference type="GO" id="GO:0007131">
    <property type="term" value="P:reciprocal meiotic recombination"/>
    <property type="evidence" value="ECO:0007669"/>
    <property type="project" value="UniProtKB-ARBA"/>
</dbReference>
<evidence type="ECO:0000256" key="4">
    <source>
        <dbReference type="ARBA" id="ARBA00022705"/>
    </source>
</evidence>
<dbReference type="FunFam" id="3.40.50.300:FF:000340">
    <property type="entry name" value="Bloom syndrome, RecQ helicase"/>
    <property type="match status" value="1"/>
</dbReference>
<feature type="region of interest" description="Disordered" evidence="23">
    <location>
        <begin position="281"/>
        <end position="318"/>
    </location>
</feature>
<dbReference type="SUPFAM" id="SSF47819">
    <property type="entry name" value="HRDC-like"/>
    <property type="match status" value="1"/>
</dbReference>
<keyword evidence="9" id="KW-0347">Helicase</keyword>
<proteinExistence type="inferred from homology"/>
<dbReference type="InterPro" id="IPR011545">
    <property type="entry name" value="DEAD/DEAH_box_helicase_dom"/>
</dbReference>
<evidence type="ECO:0000256" key="6">
    <source>
        <dbReference type="ARBA" id="ARBA00022741"/>
    </source>
</evidence>
<dbReference type="AlphaFoldDB" id="A0ABD1ETW5"/>
<dbReference type="PROSITE" id="PS51194">
    <property type="entry name" value="HELICASE_CTER"/>
    <property type="match status" value="1"/>
</dbReference>
<dbReference type="Pfam" id="PF00570">
    <property type="entry name" value="HRDC"/>
    <property type="match status" value="1"/>
</dbReference>
<name>A0ABD1ETW5_HYPHA</name>
<evidence type="ECO:0000256" key="9">
    <source>
        <dbReference type="ARBA" id="ARBA00022806"/>
    </source>
</evidence>
<protein>
    <recommendedName>
        <fullName evidence="20">RecQ-like DNA helicase BLM</fullName>
        <ecNumber evidence="17">5.6.2.4</ecNumber>
    </recommendedName>
    <alternativeName>
        <fullName evidence="21">Bloom syndrome protein homolog</fullName>
    </alternativeName>
    <alternativeName>
        <fullName evidence="18">DNA 3'-5' helicase BLM</fullName>
    </alternativeName>
    <alternativeName>
        <fullName evidence="22">RecQ helicase homolog</fullName>
    </alternativeName>
</protein>
<keyword evidence="4" id="KW-0235">DNA replication</keyword>
<dbReference type="GO" id="GO:0016787">
    <property type="term" value="F:hydrolase activity"/>
    <property type="evidence" value="ECO:0007669"/>
    <property type="project" value="UniProtKB-KW"/>
</dbReference>
<evidence type="ECO:0000256" key="12">
    <source>
        <dbReference type="ARBA" id="ARBA00023125"/>
    </source>
</evidence>
<dbReference type="CDD" id="cd18794">
    <property type="entry name" value="SF2_C_RecQ"/>
    <property type="match status" value="1"/>
</dbReference>
<dbReference type="PROSITE" id="PS00690">
    <property type="entry name" value="DEAH_ATP_HELICASE"/>
    <property type="match status" value="1"/>
</dbReference>
<comment type="similarity">
    <text evidence="3">Belongs to the helicase family. RecQ subfamily.</text>
</comment>
<dbReference type="SMART" id="SM00341">
    <property type="entry name" value="HRDC"/>
    <property type="match status" value="1"/>
</dbReference>
<evidence type="ECO:0000256" key="15">
    <source>
        <dbReference type="ARBA" id="ARBA00023242"/>
    </source>
</evidence>
<evidence type="ECO:0000256" key="13">
    <source>
        <dbReference type="ARBA" id="ARBA00023204"/>
    </source>
</evidence>
<dbReference type="InterPro" id="IPR018982">
    <property type="entry name" value="RQC_domain"/>
</dbReference>
<dbReference type="Gene3D" id="3.40.50.300">
    <property type="entry name" value="P-loop containing nucleotide triphosphate hydrolases"/>
    <property type="match status" value="2"/>
</dbReference>
<dbReference type="PANTHER" id="PTHR13710:SF153">
    <property type="entry name" value="RECQ-LIKE DNA HELICASE BLM"/>
    <property type="match status" value="1"/>
</dbReference>
<evidence type="ECO:0000256" key="16">
    <source>
        <dbReference type="ARBA" id="ARBA00034617"/>
    </source>
</evidence>
<keyword evidence="10" id="KW-0862">Zinc</keyword>
<evidence type="ECO:0000259" key="24">
    <source>
        <dbReference type="PROSITE" id="PS50967"/>
    </source>
</evidence>
<comment type="subcellular location">
    <subcellularLocation>
        <location evidence="2">Nucleus</location>
    </subcellularLocation>
</comment>
<dbReference type="Pfam" id="PF00270">
    <property type="entry name" value="DEAD"/>
    <property type="match status" value="1"/>
</dbReference>
<evidence type="ECO:0000313" key="27">
    <source>
        <dbReference type="EMBL" id="KAL1502249.1"/>
    </source>
</evidence>
<dbReference type="SUPFAM" id="SSF52540">
    <property type="entry name" value="P-loop containing nucleoside triphosphate hydrolases"/>
    <property type="match status" value="1"/>
</dbReference>
<dbReference type="SUPFAM" id="SSF46785">
    <property type="entry name" value="Winged helix' DNA-binding domain"/>
    <property type="match status" value="1"/>
</dbReference>
<evidence type="ECO:0000256" key="2">
    <source>
        <dbReference type="ARBA" id="ARBA00004123"/>
    </source>
</evidence>
<keyword evidence="7" id="KW-0227">DNA damage</keyword>
<evidence type="ECO:0000256" key="19">
    <source>
        <dbReference type="ARBA" id="ARBA00049360"/>
    </source>
</evidence>
<dbReference type="Pfam" id="PF09382">
    <property type="entry name" value="RQC"/>
    <property type="match status" value="1"/>
</dbReference>
<evidence type="ECO:0000259" key="25">
    <source>
        <dbReference type="PROSITE" id="PS51192"/>
    </source>
</evidence>
<dbReference type="InterPro" id="IPR036390">
    <property type="entry name" value="WH_DNA-bd_sf"/>
</dbReference>
<dbReference type="Proteomes" id="UP001566132">
    <property type="component" value="Unassembled WGS sequence"/>
</dbReference>
<comment type="catalytic activity">
    <reaction evidence="19">
        <text>ATP + H2O = ADP + phosphate + H(+)</text>
        <dbReference type="Rhea" id="RHEA:13065"/>
        <dbReference type="ChEBI" id="CHEBI:15377"/>
        <dbReference type="ChEBI" id="CHEBI:15378"/>
        <dbReference type="ChEBI" id="CHEBI:30616"/>
        <dbReference type="ChEBI" id="CHEBI:43474"/>
        <dbReference type="ChEBI" id="CHEBI:456216"/>
    </reaction>
</comment>
<feature type="region of interest" description="Disordered" evidence="23">
    <location>
        <begin position="1085"/>
        <end position="1160"/>
    </location>
</feature>
<evidence type="ECO:0000256" key="10">
    <source>
        <dbReference type="ARBA" id="ARBA00022833"/>
    </source>
</evidence>
<evidence type="ECO:0000256" key="17">
    <source>
        <dbReference type="ARBA" id="ARBA00034808"/>
    </source>
</evidence>
<dbReference type="EC" id="5.6.2.4" evidence="17"/>
<feature type="region of interest" description="Disordered" evidence="23">
    <location>
        <begin position="245"/>
        <end position="266"/>
    </location>
</feature>
<evidence type="ECO:0000313" key="28">
    <source>
        <dbReference type="Proteomes" id="UP001566132"/>
    </source>
</evidence>
<evidence type="ECO:0000256" key="14">
    <source>
        <dbReference type="ARBA" id="ARBA00023235"/>
    </source>
</evidence>
<dbReference type="FunFam" id="3.40.50.300:FF:000537">
    <property type="entry name" value="Bloom syndrome RecQ-like helicase"/>
    <property type="match status" value="1"/>
</dbReference>
<dbReference type="InterPro" id="IPR004589">
    <property type="entry name" value="DNA_helicase_ATP-dep_RecQ"/>
</dbReference>
<dbReference type="NCBIfam" id="TIGR00614">
    <property type="entry name" value="recQ_fam"/>
    <property type="match status" value="1"/>
</dbReference>
<evidence type="ECO:0000256" key="7">
    <source>
        <dbReference type="ARBA" id="ARBA00022763"/>
    </source>
</evidence>
<keyword evidence="15" id="KW-0539">Nucleus</keyword>
<dbReference type="Gene3D" id="1.10.150.80">
    <property type="entry name" value="HRDC domain"/>
    <property type="match status" value="1"/>
</dbReference>
<dbReference type="Gene3D" id="1.10.10.10">
    <property type="entry name" value="Winged helix-like DNA-binding domain superfamily/Winged helix DNA-binding domain"/>
    <property type="match status" value="1"/>
</dbReference>
<dbReference type="PANTHER" id="PTHR13710">
    <property type="entry name" value="DNA HELICASE RECQ FAMILY MEMBER"/>
    <property type="match status" value="1"/>
</dbReference>
<dbReference type="GO" id="GO:0003677">
    <property type="term" value="F:DNA binding"/>
    <property type="evidence" value="ECO:0007669"/>
    <property type="project" value="UniProtKB-KW"/>
</dbReference>
<dbReference type="InterPro" id="IPR032284">
    <property type="entry name" value="RecQ_Zn-bd"/>
</dbReference>
<dbReference type="EMBL" id="JBDJPC010000005">
    <property type="protein sequence ID" value="KAL1502249.1"/>
    <property type="molecule type" value="Genomic_DNA"/>
</dbReference>
<evidence type="ECO:0000256" key="3">
    <source>
        <dbReference type="ARBA" id="ARBA00005446"/>
    </source>
</evidence>
<keyword evidence="8" id="KW-0378">Hydrolase</keyword>
<dbReference type="Pfam" id="PF00271">
    <property type="entry name" value="Helicase_C"/>
    <property type="match status" value="1"/>
</dbReference>
<feature type="domain" description="Helicase C-terminal" evidence="26">
    <location>
        <begin position="653"/>
        <end position="802"/>
    </location>
</feature>
<reference evidence="27 28" key="1">
    <citation type="submission" date="2024-05" db="EMBL/GenBank/DDBJ databases">
        <title>Genetic variation in Jamaican populations of the coffee berry borer (Hypothenemus hampei).</title>
        <authorList>
            <person name="Errbii M."/>
            <person name="Myrie A."/>
        </authorList>
    </citation>
    <scope>NUCLEOTIDE SEQUENCE [LARGE SCALE GENOMIC DNA]</scope>
    <source>
        <strain evidence="27">JA-Hopewell-2020-01-JO</strain>
        <tissue evidence="27">Whole body</tissue>
    </source>
</reference>
<accession>A0ABD1ETW5</accession>
<dbReference type="SMART" id="SM00490">
    <property type="entry name" value="HELICc"/>
    <property type="match status" value="1"/>
</dbReference>
<feature type="domain" description="Helicase ATP-binding" evidence="25">
    <location>
        <begin position="456"/>
        <end position="631"/>
    </location>
</feature>
<dbReference type="GO" id="GO:0005634">
    <property type="term" value="C:nucleus"/>
    <property type="evidence" value="ECO:0007669"/>
    <property type="project" value="UniProtKB-SubCell"/>
</dbReference>
<keyword evidence="5" id="KW-0479">Metal-binding</keyword>
<keyword evidence="28" id="KW-1185">Reference proteome</keyword>
<evidence type="ECO:0000256" key="1">
    <source>
        <dbReference type="ARBA" id="ARBA00001947"/>
    </source>
</evidence>
<evidence type="ECO:0000256" key="23">
    <source>
        <dbReference type="SAM" id="MobiDB-lite"/>
    </source>
</evidence>